<dbReference type="GO" id="GO:0006355">
    <property type="term" value="P:regulation of DNA-templated transcription"/>
    <property type="evidence" value="ECO:0007669"/>
    <property type="project" value="InterPro"/>
</dbReference>
<dbReference type="InterPro" id="IPR000792">
    <property type="entry name" value="Tscrpt_reg_LuxR_C"/>
</dbReference>
<dbReference type="InterPro" id="IPR058245">
    <property type="entry name" value="NreC/VraR/RcsB-like_REC"/>
</dbReference>
<comment type="caution">
    <text evidence="8">The sequence shown here is derived from an EMBL/GenBank/DDBJ whole genome shotgun (WGS) entry which is preliminary data.</text>
</comment>
<dbReference type="PRINTS" id="PR00038">
    <property type="entry name" value="HTHLUXR"/>
</dbReference>
<dbReference type="Proteomes" id="UP000267524">
    <property type="component" value="Unassembled WGS sequence"/>
</dbReference>
<keyword evidence="3 8" id="KW-0238">DNA-binding</keyword>
<dbReference type="PROSITE" id="PS50043">
    <property type="entry name" value="HTH_LUXR_2"/>
    <property type="match status" value="1"/>
</dbReference>
<evidence type="ECO:0000313" key="8">
    <source>
        <dbReference type="EMBL" id="RMZ58656.1"/>
    </source>
</evidence>
<dbReference type="SUPFAM" id="SSF46894">
    <property type="entry name" value="C-terminal effector domain of the bipartite response regulators"/>
    <property type="match status" value="1"/>
</dbReference>
<dbReference type="CDD" id="cd17535">
    <property type="entry name" value="REC_NarL-like"/>
    <property type="match status" value="1"/>
</dbReference>
<evidence type="ECO:0000256" key="1">
    <source>
        <dbReference type="ARBA" id="ARBA00022553"/>
    </source>
</evidence>
<evidence type="ECO:0000256" key="2">
    <source>
        <dbReference type="ARBA" id="ARBA00023015"/>
    </source>
</evidence>
<accession>A0A3M7LB29</accession>
<feature type="modified residue" description="4-aspartylphosphate" evidence="5">
    <location>
        <position position="55"/>
    </location>
</feature>
<sequence>MNKTVLIADEHYVAMEGMAFILKNMSQDILIDRVDNKQELIEKLMEKDYDLLILDIEILGNVLESKVKKLKELKPGLKIMIFTGCKEDVLSRYLYDGAEAFIYKSYGASEIRDAVYSIFKRGYYYPQELLYDFIHTTKVKSLSPSGLKILSEREREVYYYLLKGSGLLEIANALGLHQSTVSIYKKRLFKKLNINSLVDLIGYHNREGGVSSLF</sequence>
<dbReference type="PANTHER" id="PTHR43214">
    <property type="entry name" value="TWO-COMPONENT RESPONSE REGULATOR"/>
    <property type="match status" value="1"/>
</dbReference>
<dbReference type="Gene3D" id="1.10.10.10">
    <property type="entry name" value="Winged helix-like DNA-binding domain superfamily/Winged helix DNA-binding domain"/>
    <property type="match status" value="1"/>
</dbReference>
<gene>
    <name evidence="8" type="ORF">D1632_13755</name>
</gene>
<dbReference type="InterPro" id="IPR016032">
    <property type="entry name" value="Sig_transdc_resp-reg_C-effctor"/>
</dbReference>
<dbReference type="PANTHER" id="PTHR43214:SF41">
    <property type="entry name" value="NITRATE_NITRITE RESPONSE REGULATOR PROTEIN NARP"/>
    <property type="match status" value="1"/>
</dbReference>
<dbReference type="InterPro" id="IPR036388">
    <property type="entry name" value="WH-like_DNA-bd_sf"/>
</dbReference>
<proteinExistence type="predicted"/>
<protein>
    <submittedName>
        <fullName evidence="8">DNA-binding response regulator</fullName>
    </submittedName>
</protein>
<evidence type="ECO:0000256" key="5">
    <source>
        <dbReference type="PROSITE-ProRule" id="PRU00169"/>
    </source>
</evidence>
<dbReference type="SMART" id="SM00421">
    <property type="entry name" value="HTH_LUXR"/>
    <property type="match status" value="1"/>
</dbReference>
<dbReference type="SMART" id="SM00448">
    <property type="entry name" value="REC"/>
    <property type="match status" value="1"/>
</dbReference>
<dbReference type="InterPro" id="IPR011006">
    <property type="entry name" value="CheY-like_superfamily"/>
</dbReference>
<organism evidence="8 9">
    <name type="scientific">Chryseobacterium nematophagum</name>
    <dbReference type="NCBI Taxonomy" id="2305228"/>
    <lineage>
        <taxon>Bacteria</taxon>
        <taxon>Pseudomonadati</taxon>
        <taxon>Bacteroidota</taxon>
        <taxon>Flavobacteriia</taxon>
        <taxon>Flavobacteriales</taxon>
        <taxon>Weeksellaceae</taxon>
        <taxon>Chryseobacterium group</taxon>
        <taxon>Chryseobacterium</taxon>
    </lineage>
</organism>
<keyword evidence="4" id="KW-0804">Transcription</keyword>
<dbReference type="EMBL" id="QWIV01000014">
    <property type="protein sequence ID" value="RMZ58656.1"/>
    <property type="molecule type" value="Genomic_DNA"/>
</dbReference>
<dbReference type="AlphaFoldDB" id="A0A3M7LB29"/>
<dbReference type="SUPFAM" id="SSF52172">
    <property type="entry name" value="CheY-like"/>
    <property type="match status" value="1"/>
</dbReference>
<evidence type="ECO:0000256" key="3">
    <source>
        <dbReference type="ARBA" id="ARBA00023125"/>
    </source>
</evidence>
<reference evidence="8 9" key="1">
    <citation type="submission" date="2018-08" db="EMBL/GenBank/DDBJ databases">
        <title>Chryseobacterium nematophagum: a novel matrix digesting pathogen of nematodes.</title>
        <authorList>
            <person name="Page A."/>
            <person name="Roberts M."/>
            <person name="Felix M.-A."/>
            <person name="Weir W."/>
        </authorList>
    </citation>
    <scope>NUCLEOTIDE SEQUENCE [LARGE SCALE GENOMIC DNA]</scope>
    <source>
        <strain evidence="8 9">JUb275</strain>
    </source>
</reference>
<evidence type="ECO:0000259" key="7">
    <source>
        <dbReference type="PROSITE" id="PS50110"/>
    </source>
</evidence>
<keyword evidence="2" id="KW-0805">Transcription regulation</keyword>
<dbReference type="Gene3D" id="3.40.50.2300">
    <property type="match status" value="1"/>
</dbReference>
<keyword evidence="9" id="KW-1185">Reference proteome</keyword>
<dbReference type="GO" id="GO:0003677">
    <property type="term" value="F:DNA binding"/>
    <property type="evidence" value="ECO:0007669"/>
    <property type="project" value="UniProtKB-KW"/>
</dbReference>
<evidence type="ECO:0000313" key="9">
    <source>
        <dbReference type="Proteomes" id="UP000267524"/>
    </source>
</evidence>
<dbReference type="InterPro" id="IPR001789">
    <property type="entry name" value="Sig_transdc_resp-reg_receiver"/>
</dbReference>
<dbReference type="Pfam" id="PF00196">
    <property type="entry name" value="GerE"/>
    <property type="match status" value="1"/>
</dbReference>
<dbReference type="CDD" id="cd06170">
    <property type="entry name" value="LuxR_C_like"/>
    <property type="match status" value="1"/>
</dbReference>
<evidence type="ECO:0000256" key="4">
    <source>
        <dbReference type="ARBA" id="ARBA00023163"/>
    </source>
</evidence>
<dbReference type="RefSeq" id="WP_122547804.1">
    <property type="nucleotide sequence ID" value="NZ_QWIV01000014.1"/>
</dbReference>
<name>A0A3M7LB29_9FLAO</name>
<keyword evidence="1 5" id="KW-0597">Phosphoprotein</keyword>
<evidence type="ECO:0000259" key="6">
    <source>
        <dbReference type="PROSITE" id="PS50043"/>
    </source>
</evidence>
<feature type="domain" description="HTH luxR-type" evidence="6">
    <location>
        <begin position="143"/>
        <end position="208"/>
    </location>
</feature>
<dbReference type="PROSITE" id="PS50110">
    <property type="entry name" value="RESPONSE_REGULATORY"/>
    <property type="match status" value="1"/>
</dbReference>
<dbReference type="Pfam" id="PF00072">
    <property type="entry name" value="Response_reg"/>
    <property type="match status" value="1"/>
</dbReference>
<dbReference type="InterPro" id="IPR039420">
    <property type="entry name" value="WalR-like"/>
</dbReference>
<feature type="domain" description="Response regulatory" evidence="7">
    <location>
        <begin position="4"/>
        <end position="119"/>
    </location>
</feature>
<dbReference type="GO" id="GO:0000160">
    <property type="term" value="P:phosphorelay signal transduction system"/>
    <property type="evidence" value="ECO:0007669"/>
    <property type="project" value="InterPro"/>
</dbReference>